<evidence type="ECO:0000256" key="8">
    <source>
        <dbReference type="ARBA" id="ARBA00047973"/>
    </source>
</evidence>
<keyword evidence="12" id="KW-1185">Reference proteome</keyword>
<dbReference type="SUPFAM" id="SSF89562">
    <property type="entry name" value="RraA-like"/>
    <property type="match status" value="1"/>
</dbReference>
<dbReference type="Gene3D" id="3.50.30.40">
    <property type="entry name" value="Ribonuclease E inhibitor RraA/RraA-like"/>
    <property type="match status" value="1"/>
</dbReference>
<dbReference type="EC" id="4.1.3.17" evidence="10"/>
<feature type="binding site" evidence="9">
    <location>
        <begin position="76"/>
        <end position="79"/>
    </location>
    <ligand>
        <name>substrate</name>
    </ligand>
</feature>
<keyword evidence="9" id="KW-0460">Magnesium</keyword>
<dbReference type="CDD" id="cd16841">
    <property type="entry name" value="RraA_family"/>
    <property type="match status" value="1"/>
</dbReference>
<evidence type="ECO:0000256" key="1">
    <source>
        <dbReference type="ARBA" id="ARBA00001342"/>
    </source>
</evidence>
<reference evidence="11 12" key="1">
    <citation type="submission" date="2016-10" db="EMBL/GenBank/DDBJ databases">
        <authorList>
            <person name="de Groot N.N."/>
        </authorList>
    </citation>
    <scope>NUCLEOTIDE SEQUENCE [LARGE SCALE GENOMIC DNA]</scope>
    <source>
        <strain evidence="11 12">DSM 7343</strain>
    </source>
</reference>
<dbReference type="GO" id="GO:0046872">
    <property type="term" value="F:metal ion binding"/>
    <property type="evidence" value="ECO:0007669"/>
    <property type="project" value="UniProtKB-KW"/>
</dbReference>
<evidence type="ECO:0000256" key="10">
    <source>
        <dbReference type="RuleBase" id="RU004338"/>
    </source>
</evidence>
<dbReference type="Proteomes" id="UP000199409">
    <property type="component" value="Unassembled WGS sequence"/>
</dbReference>
<comment type="subunit">
    <text evidence="4 10">Homotrimer.</text>
</comment>
<organism evidence="11 12">
    <name type="scientific">Desulfuromusa kysingii</name>
    <dbReference type="NCBI Taxonomy" id="37625"/>
    <lineage>
        <taxon>Bacteria</taxon>
        <taxon>Pseudomonadati</taxon>
        <taxon>Thermodesulfobacteriota</taxon>
        <taxon>Desulfuromonadia</taxon>
        <taxon>Desulfuromonadales</taxon>
        <taxon>Geopsychrobacteraceae</taxon>
        <taxon>Desulfuromusa</taxon>
    </lineage>
</organism>
<dbReference type="GO" id="GO:0047443">
    <property type="term" value="F:4-hydroxy-4-methyl-2-oxoglutarate aldolase activity"/>
    <property type="evidence" value="ECO:0007669"/>
    <property type="project" value="UniProtKB-EC"/>
</dbReference>
<accession>A0A1H4DWJ9</accession>
<evidence type="ECO:0000256" key="3">
    <source>
        <dbReference type="ARBA" id="ARBA00008621"/>
    </source>
</evidence>
<gene>
    <name evidence="11" type="ORF">SAMN05660420_03123</name>
</gene>
<name>A0A1H4DWJ9_9BACT</name>
<comment type="function">
    <text evidence="7 10">Catalyzes the aldol cleavage of 4-hydroxy-4-methyl-2-oxoglutarate (HMG) into 2 molecules of pyruvate. Also contains a secondary oxaloacetate (OAA) decarboxylase activity due to the common pyruvate enolate transition state formed following C-C bond cleavage in the retro-aldol and decarboxylation reactions.</text>
</comment>
<evidence type="ECO:0000256" key="4">
    <source>
        <dbReference type="ARBA" id="ARBA00011233"/>
    </source>
</evidence>
<keyword evidence="6 10" id="KW-0456">Lyase</keyword>
<comment type="similarity">
    <text evidence="3 10">Belongs to the class II aldolase/RraA-like family.</text>
</comment>
<evidence type="ECO:0000256" key="5">
    <source>
        <dbReference type="ARBA" id="ARBA00022723"/>
    </source>
</evidence>
<feature type="binding site" evidence="9">
    <location>
        <position position="98"/>
    </location>
    <ligand>
        <name>substrate</name>
    </ligand>
</feature>
<evidence type="ECO:0000256" key="7">
    <source>
        <dbReference type="ARBA" id="ARBA00025046"/>
    </source>
</evidence>
<evidence type="ECO:0000256" key="2">
    <source>
        <dbReference type="ARBA" id="ARBA00001968"/>
    </source>
</evidence>
<evidence type="ECO:0000313" key="11">
    <source>
        <dbReference type="EMBL" id="SEA77153.1"/>
    </source>
</evidence>
<dbReference type="GO" id="GO:0008948">
    <property type="term" value="F:oxaloacetate decarboxylase activity"/>
    <property type="evidence" value="ECO:0007669"/>
    <property type="project" value="UniProtKB-EC"/>
</dbReference>
<evidence type="ECO:0000256" key="9">
    <source>
        <dbReference type="PIRSR" id="PIRSR605493-1"/>
    </source>
</evidence>
<dbReference type="GO" id="GO:0051252">
    <property type="term" value="P:regulation of RNA metabolic process"/>
    <property type="evidence" value="ECO:0007669"/>
    <property type="project" value="InterPro"/>
</dbReference>
<dbReference type="InterPro" id="IPR005493">
    <property type="entry name" value="RraA/RraA-like"/>
</dbReference>
<sequence length="164" mass="17459">MQTFKTADLYDVYAEKLQVCEPLFQHYGGHKSFFGPIATLKCFEDNTLVGVMVDQPGKGRVLVVDAGGSRRCAMLGDRLAQKAVDNGWAGVLMFGCVRDSVDIGHMPIGVLALATTPRKSVKKGVGESGESVQFAGVTFNPGEWLYADEDGAVVLAEAAAESKG</sequence>
<evidence type="ECO:0000256" key="6">
    <source>
        <dbReference type="ARBA" id="ARBA00023239"/>
    </source>
</evidence>
<comment type="catalytic activity">
    <reaction evidence="1 10">
        <text>4-hydroxy-4-methyl-2-oxoglutarate = 2 pyruvate</text>
        <dbReference type="Rhea" id="RHEA:22748"/>
        <dbReference type="ChEBI" id="CHEBI:15361"/>
        <dbReference type="ChEBI" id="CHEBI:58276"/>
        <dbReference type="EC" id="4.1.3.17"/>
    </reaction>
</comment>
<comment type="cofactor">
    <cofactor evidence="2 10">
        <name>a divalent metal cation</name>
        <dbReference type="ChEBI" id="CHEBI:60240"/>
    </cofactor>
</comment>
<dbReference type="RefSeq" id="WP_092350534.1">
    <property type="nucleotide sequence ID" value="NZ_FNQN01000012.1"/>
</dbReference>
<dbReference type="EC" id="4.1.1.112" evidence="10"/>
<keyword evidence="5 9" id="KW-0479">Metal-binding</keyword>
<dbReference type="InterPro" id="IPR010203">
    <property type="entry name" value="RraA"/>
</dbReference>
<feature type="binding site" evidence="9">
    <location>
        <position position="99"/>
    </location>
    <ligand>
        <name>Mg(2+)</name>
        <dbReference type="ChEBI" id="CHEBI:18420"/>
    </ligand>
</feature>
<dbReference type="InterPro" id="IPR036704">
    <property type="entry name" value="RraA/RraA-like_sf"/>
</dbReference>
<dbReference type="GO" id="GO:0008428">
    <property type="term" value="F:ribonuclease inhibitor activity"/>
    <property type="evidence" value="ECO:0007669"/>
    <property type="project" value="InterPro"/>
</dbReference>
<evidence type="ECO:0000313" key="12">
    <source>
        <dbReference type="Proteomes" id="UP000199409"/>
    </source>
</evidence>
<dbReference type="AlphaFoldDB" id="A0A1H4DWJ9"/>
<dbReference type="STRING" id="37625.SAMN05660420_03123"/>
<comment type="cofactor">
    <cofactor evidence="9">
        <name>Mg(2+)</name>
        <dbReference type="ChEBI" id="CHEBI:18420"/>
    </cofactor>
</comment>
<dbReference type="NCBIfam" id="TIGR01935">
    <property type="entry name" value="NOT-MenG"/>
    <property type="match status" value="1"/>
</dbReference>
<dbReference type="Pfam" id="PF03737">
    <property type="entry name" value="RraA-like"/>
    <property type="match status" value="1"/>
</dbReference>
<dbReference type="OrthoDB" id="943692at2"/>
<dbReference type="NCBIfam" id="NF006875">
    <property type="entry name" value="PRK09372.1"/>
    <property type="match status" value="1"/>
</dbReference>
<comment type="catalytic activity">
    <reaction evidence="8 10">
        <text>oxaloacetate + H(+) = pyruvate + CO2</text>
        <dbReference type="Rhea" id="RHEA:15641"/>
        <dbReference type="ChEBI" id="CHEBI:15361"/>
        <dbReference type="ChEBI" id="CHEBI:15378"/>
        <dbReference type="ChEBI" id="CHEBI:16452"/>
        <dbReference type="ChEBI" id="CHEBI:16526"/>
        <dbReference type="EC" id="4.1.1.112"/>
    </reaction>
</comment>
<dbReference type="PANTHER" id="PTHR33254">
    <property type="entry name" value="4-HYDROXY-4-METHYL-2-OXOGLUTARATE ALDOLASE 3-RELATED"/>
    <property type="match status" value="1"/>
</dbReference>
<dbReference type="EMBL" id="FNQN01000012">
    <property type="protein sequence ID" value="SEA77153.1"/>
    <property type="molecule type" value="Genomic_DNA"/>
</dbReference>
<protein>
    <recommendedName>
        <fullName evidence="10">4-hydroxy-4-methyl-2-oxoglutarate aldolase</fullName>
        <shortName evidence="10">HMG aldolase</shortName>
        <ecNumber evidence="10">4.1.1.112</ecNumber>
        <ecNumber evidence="10">4.1.3.17</ecNumber>
    </recommendedName>
    <alternativeName>
        <fullName evidence="10">Oxaloacetate decarboxylase</fullName>
    </alternativeName>
</protein>
<proteinExistence type="inferred from homology"/>
<dbReference type="PANTHER" id="PTHR33254:SF4">
    <property type="entry name" value="4-HYDROXY-4-METHYL-2-OXOGLUTARATE ALDOLASE 3-RELATED"/>
    <property type="match status" value="1"/>
</dbReference>